<name>A0A9N9W0Q9_9HYPO</name>
<dbReference type="Proteomes" id="UP000696573">
    <property type="component" value="Unassembled WGS sequence"/>
</dbReference>
<keyword evidence="2" id="KW-1185">Reference proteome</keyword>
<reference evidence="1" key="1">
    <citation type="submission" date="2021-10" db="EMBL/GenBank/DDBJ databases">
        <authorList>
            <person name="Piombo E."/>
        </authorList>
    </citation>
    <scope>NUCLEOTIDE SEQUENCE</scope>
</reference>
<accession>A0A9N9W0Q9</accession>
<organism evidence="1 2">
    <name type="scientific">Clonostachys rhizophaga</name>
    <dbReference type="NCBI Taxonomy" id="160324"/>
    <lineage>
        <taxon>Eukaryota</taxon>
        <taxon>Fungi</taxon>
        <taxon>Dikarya</taxon>
        <taxon>Ascomycota</taxon>
        <taxon>Pezizomycotina</taxon>
        <taxon>Sordariomycetes</taxon>
        <taxon>Hypocreomycetidae</taxon>
        <taxon>Hypocreales</taxon>
        <taxon>Bionectriaceae</taxon>
        <taxon>Clonostachys</taxon>
    </lineage>
</organism>
<protein>
    <recommendedName>
        <fullName evidence="3">F-box domain-containing protein</fullName>
    </recommendedName>
</protein>
<evidence type="ECO:0000313" key="1">
    <source>
        <dbReference type="EMBL" id="CAH0041362.1"/>
    </source>
</evidence>
<evidence type="ECO:0000313" key="2">
    <source>
        <dbReference type="Proteomes" id="UP000696573"/>
    </source>
</evidence>
<sequence length="438" mass="48769">MASTSAISRVPAEVIAHILSHVETIEDLTVAIRSHRVFLNAFNDGPYSIISAIVKSQIPSDATPLLAALLESSRIDHGAGIEKSREILDRLASAISDPNQTTSLFVSKLSLSELAFCSRIYATAESLAHKMAAEVKPIAIQKLDFGYSTLQHLTSAEKARLVRAFLRFQLLCDLFCPPDSACPLSNDGDTFDELAWHDVDWGELPVDNRIEPDDNFWFQGFLSRGLGFLSDIARTDSYASWARLLRLGGGLVRDSERNPSHQFYYRFPDHRLVEAIGLPDLDTPLQDWTAGQLRSLSQRGDGSRDSTASSSYSLWFGANAGRSIFGESSHVQEMDDDTNLWELGYNVWDWEFQDSAPSTSVIRKACHEARSMPPPFKPDMQFDDEVMLRSQRQRSDIYLAGGCGYWPMDGAIDFGGIQGLSPDKIADLLYKWGIDMDV</sequence>
<evidence type="ECO:0008006" key="3">
    <source>
        <dbReference type="Google" id="ProtNLM"/>
    </source>
</evidence>
<dbReference type="OrthoDB" id="5427059at2759"/>
<comment type="caution">
    <text evidence="1">The sequence shown here is derived from an EMBL/GenBank/DDBJ whole genome shotgun (WGS) entry which is preliminary data.</text>
</comment>
<dbReference type="EMBL" id="CABFNQ020000763">
    <property type="protein sequence ID" value="CAH0041362.1"/>
    <property type="molecule type" value="Genomic_DNA"/>
</dbReference>
<proteinExistence type="predicted"/>
<dbReference type="AlphaFoldDB" id="A0A9N9W0Q9"/>
<gene>
    <name evidence="1" type="ORF">CRHIZ90672A_00009022</name>
</gene>